<dbReference type="InterPro" id="IPR006674">
    <property type="entry name" value="HD_domain"/>
</dbReference>
<reference evidence="3 4" key="1">
    <citation type="submission" date="2023-07" db="EMBL/GenBank/DDBJ databases">
        <title>Closed genoem sequence of Methanosarcinaceae archaeon Ac7.</title>
        <authorList>
            <person name="Poehlein A."/>
            <person name="Protasov E."/>
            <person name="Platt K."/>
            <person name="Reeh H."/>
            <person name="Daniel R."/>
            <person name="Brune A."/>
        </authorList>
    </citation>
    <scope>NUCLEOTIDE SEQUENCE [LARGE SCALE GENOMIC DNA]</scope>
    <source>
        <strain evidence="3 4">Ac7</strain>
    </source>
</reference>
<dbReference type="InterPro" id="IPR023293">
    <property type="entry name" value="dGTP_triP_hydro_central_sf"/>
</dbReference>
<evidence type="ECO:0000259" key="2">
    <source>
        <dbReference type="PROSITE" id="PS51831"/>
    </source>
</evidence>
<keyword evidence="4" id="KW-1185">Reference proteome</keyword>
<gene>
    <name evidence="3" type="primary">dgt</name>
    <name evidence="3" type="ORF">MsAc7_10170</name>
</gene>
<dbReference type="EC" id="3.1.5.1" evidence="3"/>
<dbReference type="PANTHER" id="PTHR11373:SF32">
    <property type="entry name" value="DEOXYGUANOSINETRIPHOSPHATE TRIPHOSPHOHYDROLASE"/>
    <property type="match status" value="1"/>
</dbReference>
<accession>A0AA96V3W4</accession>
<dbReference type="CDD" id="cd00077">
    <property type="entry name" value="HDc"/>
    <property type="match status" value="1"/>
</dbReference>
<evidence type="ECO:0000256" key="1">
    <source>
        <dbReference type="ARBA" id="ARBA00022801"/>
    </source>
</evidence>
<organism evidence="3 4">
    <name type="scientific">Methanolapillus millepedarum</name>
    <dbReference type="NCBI Taxonomy" id="3028296"/>
    <lineage>
        <taxon>Archaea</taxon>
        <taxon>Methanobacteriati</taxon>
        <taxon>Methanobacteriota</taxon>
        <taxon>Stenosarchaea group</taxon>
        <taxon>Methanomicrobia</taxon>
        <taxon>Methanosarcinales</taxon>
        <taxon>Methanosarcinaceae</taxon>
        <taxon>Methanolapillus</taxon>
    </lineage>
</organism>
<dbReference type="EMBL" id="CP131060">
    <property type="protein sequence ID" value="WNY25465.1"/>
    <property type="molecule type" value="Genomic_DNA"/>
</dbReference>
<dbReference type="GO" id="GO:0006203">
    <property type="term" value="P:dGTP catabolic process"/>
    <property type="evidence" value="ECO:0007669"/>
    <property type="project" value="TreeGrafter"/>
</dbReference>
<dbReference type="Pfam" id="PF13286">
    <property type="entry name" value="HD_assoc"/>
    <property type="match status" value="1"/>
</dbReference>
<proteinExistence type="predicted"/>
<dbReference type="InterPro" id="IPR050135">
    <property type="entry name" value="dGTPase-like"/>
</dbReference>
<dbReference type="GO" id="GO:0008832">
    <property type="term" value="F:dGTPase activity"/>
    <property type="evidence" value="ECO:0007669"/>
    <property type="project" value="UniProtKB-EC"/>
</dbReference>
<dbReference type="InterPro" id="IPR027432">
    <property type="entry name" value="dGTP_triphosphohydrolase_C"/>
</dbReference>
<dbReference type="InterPro" id="IPR026875">
    <property type="entry name" value="PHydrolase_assoc_dom"/>
</dbReference>
<protein>
    <submittedName>
        <fullName evidence="3">Deoxyguanosinetriphosphate triphosphohydrolase</fullName>
        <ecNumber evidence="3">3.1.5.1</ecNumber>
    </submittedName>
</protein>
<feature type="domain" description="HD" evidence="2">
    <location>
        <begin position="81"/>
        <end position="277"/>
    </location>
</feature>
<dbReference type="SUPFAM" id="SSF109604">
    <property type="entry name" value="HD-domain/PDEase-like"/>
    <property type="match status" value="1"/>
</dbReference>
<dbReference type="NCBIfam" id="TIGR01353">
    <property type="entry name" value="dGTP_triPase"/>
    <property type="match status" value="1"/>
</dbReference>
<evidence type="ECO:0000313" key="4">
    <source>
        <dbReference type="Proteomes" id="UP001303587"/>
    </source>
</evidence>
<dbReference type="AlphaFoldDB" id="A0AA96V3W4"/>
<evidence type="ECO:0000313" key="3">
    <source>
        <dbReference type="EMBL" id="WNY25465.1"/>
    </source>
</evidence>
<sequence length="489" mass="56493">MKPTMDLNKLYSDKRITDVEPENEMYVGLYDSSIQHPVNPNYPRSNYQRDFDRIVFSSSFRRLQNKTQVFPLPGSKFVHNRLTHSLEVASVGRSLGVLIGDFISTEFSEKLTDESKRFYERDLSSVIAAACLCHDIGNPPFGHSGEDSIAEYFRQNESLKVKYNISEEEWLDLINFEGNSNSIRCLVLQQKGKSVGGLNLTYSTLAAIMKYPCSSTAKDKTKTDLKRNKFGYLTTEKEIVKKIAHDTGMIIDPNINGAYFRHPFVWLVEAADDICNRVIDLEDAHRLKIIPFKECSKLLFGLIEELKDYLDQDEFEFEKIKNIYDKISDETDENDMISYLRAKSINTLIIATTEKYKINFEKILDGSLNKALYELVEEKLPKPSKLKEIEEFQNKKMYDYSSVVEIKNAGYNVMYELLDHFIKPVLKEKEKRTEADKTKLKLLPKQFETTDEEPYKKILCIIDYVSGMTDNYASDLYKKIKGINMGLTD</sequence>
<dbReference type="SMART" id="SM00471">
    <property type="entry name" value="HDc"/>
    <property type="match status" value="1"/>
</dbReference>
<name>A0AA96V3W4_9EURY</name>
<dbReference type="PROSITE" id="PS51831">
    <property type="entry name" value="HD"/>
    <property type="match status" value="1"/>
</dbReference>
<keyword evidence="1 3" id="KW-0378">Hydrolase</keyword>
<dbReference type="PANTHER" id="PTHR11373">
    <property type="entry name" value="DEOXYNUCLEOSIDE TRIPHOSPHATE TRIPHOSPHOHYDROLASE"/>
    <property type="match status" value="1"/>
</dbReference>
<dbReference type="Gene3D" id="1.10.3210.10">
    <property type="entry name" value="Hypothetical protein af1432"/>
    <property type="match status" value="1"/>
</dbReference>
<dbReference type="Proteomes" id="UP001303587">
    <property type="component" value="Chromosome"/>
</dbReference>
<dbReference type="InterPro" id="IPR006261">
    <property type="entry name" value="dGTPase"/>
</dbReference>
<dbReference type="Pfam" id="PF01966">
    <property type="entry name" value="HD"/>
    <property type="match status" value="1"/>
</dbReference>
<dbReference type="GeneID" id="89230124"/>
<dbReference type="InterPro" id="IPR003607">
    <property type="entry name" value="HD/PDEase_dom"/>
</dbReference>
<dbReference type="RefSeq" id="WP_338101832.1">
    <property type="nucleotide sequence ID" value="NZ_CP131060.1"/>
</dbReference>
<dbReference type="Gene3D" id="1.10.3410.10">
    <property type="entry name" value="putative deoxyguanosinetriphosphate triphosphohydrolase like domain"/>
    <property type="match status" value="1"/>
</dbReference>
<dbReference type="Gene3D" id="1.10.3550.10">
    <property type="entry name" value="eoxyguanosinetriphosphate triphosphohydrolase domain-like"/>
    <property type="match status" value="1"/>
</dbReference>